<dbReference type="NCBIfam" id="TIGR00916">
    <property type="entry name" value="2A0604s01"/>
    <property type="match status" value="1"/>
</dbReference>
<dbReference type="InterPro" id="IPR022645">
    <property type="entry name" value="SecD/SecF_bac"/>
</dbReference>
<evidence type="ECO:0000256" key="8">
    <source>
        <dbReference type="ARBA" id="ARBA00023136"/>
    </source>
</evidence>
<dbReference type="InterPro" id="IPR022813">
    <property type="entry name" value="SecD/SecF_arch_bac"/>
</dbReference>
<dbReference type="Pfam" id="PF02355">
    <property type="entry name" value="SecD_SecF_C"/>
    <property type="match status" value="1"/>
</dbReference>
<keyword evidence="7 9" id="KW-0811">Translocation</keyword>
<feature type="compositionally biased region" description="Acidic residues" evidence="10">
    <location>
        <begin position="308"/>
        <end position="319"/>
    </location>
</feature>
<feature type="transmembrane region" description="Helical" evidence="9">
    <location>
        <begin position="242"/>
        <end position="260"/>
    </location>
</feature>
<keyword evidence="5 9" id="KW-0653">Protein transport</keyword>
<reference evidence="13" key="1">
    <citation type="journal article" date="2019" name="Int. J. Syst. Evol. Microbiol.">
        <title>The Global Catalogue of Microorganisms (GCM) 10K type strain sequencing project: providing services to taxonomists for standard genome sequencing and annotation.</title>
        <authorList>
            <consortium name="The Broad Institute Genomics Platform"/>
            <consortium name="The Broad Institute Genome Sequencing Center for Infectious Disease"/>
            <person name="Wu L."/>
            <person name="Ma J."/>
        </authorList>
    </citation>
    <scope>NUCLEOTIDE SEQUENCE [LARGE SCALE GENOMIC DNA]</scope>
    <source>
        <strain evidence="13">IBRC 10765</strain>
    </source>
</reference>
<dbReference type="InterPro" id="IPR005665">
    <property type="entry name" value="SecF_bac"/>
</dbReference>
<protein>
    <recommendedName>
        <fullName evidence="9">Protein-export membrane protein SecF</fullName>
    </recommendedName>
</protein>
<dbReference type="RefSeq" id="WP_380697757.1">
    <property type="nucleotide sequence ID" value="NZ_JBHRYR010000004.1"/>
</dbReference>
<accession>A0ABV8A0Q4</accession>
<proteinExistence type="inferred from homology"/>
<feature type="domain" description="Protein export membrane protein SecD/SecF C-terminal" evidence="11">
    <location>
        <begin position="113"/>
        <end position="293"/>
    </location>
</feature>
<sequence length="319" mass="34948">MAEVAEKNNAMKVIPFMSKRMLALAFSGLLMLASVGSLVVQGLNFGLDFTGGTLVELGYSEPADLNQVREVLAREGFEEARVQYFGTEREVMIRLRVDDNPQLGDQILALMQAETSSDVSLRRSEFVGPAVGEELRDKGGLGMILALAVVMVYVALRFQYKFAVGAVVALIHDVIIVVGVFSFFQLNFDLTVLAAVLAVVGYSLNDSIVVADRIRENFRSVRRDDTLYIVDLSLTQTLGRTMVTSGTTALVLVALLVFGGELIRMFSLALLIGIVVGTYSSVYISAAVLAQMNLSKADMMRPEKKEVETEEDVPDWLKE</sequence>
<evidence type="ECO:0000256" key="6">
    <source>
        <dbReference type="ARBA" id="ARBA00022989"/>
    </source>
</evidence>
<dbReference type="SUPFAM" id="SSF82866">
    <property type="entry name" value="Multidrug efflux transporter AcrB transmembrane domain"/>
    <property type="match status" value="1"/>
</dbReference>
<evidence type="ECO:0000256" key="9">
    <source>
        <dbReference type="HAMAP-Rule" id="MF_01464"/>
    </source>
</evidence>
<feature type="transmembrane region" description="Helical" evidence="9">
    <location>
        <begin position="163"/>
        <end position="184"/>
    </location>
</feature>
<evidence type="ECO:0000313" key="13">
    <source>
        <dbReference type="Proteomes" id="UP001595617"/>
    </source>
</evidence>
<comment type="subunit">
    <text evidence="9">Forms a complex with SecD. Part of the essential Sec protein translocation apparatus which comprises SecA, SecYEG and auxiliary proteins SecDF-YajC and YidC.</text>
</comment>
<keyword evidence="2 9" id="KW-0813">Transport</keyword>
<dbReference type="InterPro" id="IPR055344">
    <property type="entry name" value="SecD_SecF_C_bact"/>
</dbReference>
<comment type="function">
    <text evidence="9">Part of the Sec protein translocase complex. Interacts with the SecYEG preprotein conducting channel. SecDF uses the proton motive force (PMF) to complete protein translocation after the ATP-dependent function of SecA.</text>
</comment>
<comment type="similarity">
    <text evidence="9">Belongs to the SecD/SecF family. SecF subfamily.</text>
</comment>
<keyword evidence="13" id="KW-1185">Reference proteome</keyword>
<dbReference type="PANTHER" id="PTHR30081:SF8">
    <property type="entry name" value="PROTEIN TRANSLOCASE SUBUNIT SECF"/>
    <property type="match status" value="1"/>
</dbReference>
<feature type="transmembrane region" description="Helical" evidence="9">
    <location>
        <begin position="139"/>
        <end position="156"/>
    </location>
</feature>
<keyword evidence="8 9" id="KW-0472">Membrane</keyword>
<dbReference type="InterPro" id="IPR022646">
    <property type="entry name" value="SecD/SecF_CS"/>
</dbReference>
<dbReference type="Gene3D" id="1.20.1640.10">
    <property type="entry name" value="Multidrug efflux transporter AcrB transmembrane domain"/>
    <property type="match status" value="1"/>
</dbReference>
<comment type="subcellular location">
    <subcellularLocation>
        <location evidence="1 9">Cell membrane</location>
        <topology evidence="1 9">Multi-pass membrane protein</topology>
    </subcellularLocation>
</comment>
<evidence type="ECO:0000259" key="11">
    <source>
        <dbReference type="Pfam" id="PF02355"/>
    </source>
</evidence>
<evidence type="ECO:0000256" key="4">
    <source>
        <dbReference type="ARBA" id="ARBA00022692"/>
    </source>
</evidence>
<name>A0ABV8A0Q4_9GAMM</name>
<evidence type="ECO:0000256" key="7">
    <source>
        <dbReference type="ARBA" id="ARBA00023010"/>
    </source>
</evidence>
<dbReference type="EMBL" id="JBHRYR010000004">
    <property type="protein sequence ID" value="MFC3853956.1"/>
    <property type="molecule type" value="Genomic_DNA"/>
</dbReference>
<evidence type="ECO:0000256" key="1">
    <source>
        <dbReference type="ARBA" id="ARBA00004651"/>
    </source>
</evidence>
<comment type="caution">
    <text evidence="9">Lacks conserved residue(s) required for the propagation of feature annotation.</text>
</comment>
<keyword evidence="3 9" id="KW-1003">Cell membrane</keyword>
<evidence type="ECO:0000256" key="10">
    <source>
        <dbReference type="SAM" id="MobiDB-lite"/>
    </source>
</evidence>
<keyword evidence="4 9" id="KW-0812">Transmembrane</keyword>
<evidence type="ECO:0000256" key="5">
    <source>
        <dbReference type="ARBA" id="ARBA00022927"/>
    </source>
</evidence>
<evidence type="ECO:0000313" key="12">
    <source>
        <dbReference type="EMBL" id="MFC3853956.1"/>
    </source>
</evidence>
<dbReference type="NCBIfam" id="TIGR00966">
    <property type="entry name" value="transloc_SecF"/>
    <property type="match status" value="1"/>
</dbReference>
<dbReference type="InterPro" id="IPR048634">
    <property type="entry name" value="SecD_SecF_C"/>
</dbReference>
<keyword evidence="6 9" id="KW-1133">Transmembrane helix</keyword>
<dbReference type="PANTHER" id="PTHR30081">
    <property type="entry name" value="PROTEIN-EXPORT MEMBRANE PROTEIN SEC"/>
    <property type="match status" value="1"/>
</dbReference>
<dbReference type="Pfam" id="PF07549">
    <property type="entry name" value="Sec_GG"/>
    <property type="match status" value="1"/>
</dbReference>
<evidence type="ECO:0000256" key="2">
    <source>
        <dbReference type="ARBA" id="ARBA00022448"/>
    </source>
</evidence>
<dbReference type="HAMAP" id="MF_01464_B">
    <property type="entry name" value="SecF_B"/>
    <property type="match status" value="1"/>
</dbReference>
<feature type="region of interest" description="Disordered" evidence="10">
    <location>
        <begin position="300"/>
        <end position="319"/>
    </location>
</feature>
<evidence type="ECO:0000256" key="3">
    <source>
        <dbReference type="ARBA" id="ARBA00022475"/>
    </source>
</evidence>
<dbReference type="PRINTS" id="PR01755">
    <property type="entry name" value="SECFTRNLCASE"/>
</dbReference>
<feature type="transmembrane region" description="Helical" evidence="9">
    <location>
        <begin position="266"/>
        <end position="290"/>
    </location>
</feature>
<organism evidence="12 13">
    <name type="scientific">Saccharospirillum mangrovi</name>
    <dbReference type="NCBI Taxonomy" id="2161747"/>
    <lineage>
        <taxon>Bacteria</taxon>
        <taxon>Pseudomonadati</taxon>
        <taxon>Pseudomonadota</taxon>
        <taxon>Gammaproteobacteria</taxon>
        <taxon>Oceanospirillales</taxon>
        <taxon>Saccharospirillaceae</taxon>
        <taxon>Saccharospirillum</taxon>
    </lineage>
</organism>
<comment type="caution">
    <text evidence="12">The sequence shown here is derived from an EMBL/GenBank/DDBJ whole genome shotgun (WGS) entry which is preliminary data.</text>
</comment>
<gene>
    <name evidence="9 12" type="primary">secF</name>
    <name evidence="12" type="ORF">ACFOOG_14015</name>
</gene>
<dbReference type="Proteomes" id="UP001595617">
    <property type="component" value="Unassembled WGS sequence"/>
</dbReference>